<evidence type="ECO:0000313" key="1">
    <source>
        <dbReference type="EMBL" id="CAG9168692.1"/>
    </source>
</evidence>
<evidence type="ECO:0000313" key="2">
    <source>
        <dbReference type="Proteomes" id="UP000727654"/>
    </source>
</evidence>
<protein>
    <submittedName>
        <fullName evidence="1">Uncharacterized protein</fullName>
    </submittedName>
</protein>
<keyword evidence="2" id="KW-1185">Reference proteome</keyword>
<dbReference type="EMBL" id="CAJZAI010000002">
    <property type="protein sequence ID" value="CAG9168692.1"/>
    <property type="molecule type" value="Genomic_DNA"/>
</dbReference>
<sequence length="65" mass="6775">MPAHPTYLLMLHPLRAATVSLRHAMHGAAACAPEAATGIGLPATPAHRAVLFLAVRAARRTSIPT</sequence>
<name>A0ABN7Y5R3_9BURK</name>
<gene>
    <name evidence="1" type="ORF">LMG23992_01257</name>
</gene>
<dbReference type="Proteomes" id="UP000727654">
    <property type="component" value="Unassembled WGS sequence"/>
</dbReference>
<reference evidence="1 2" key="1">
    <citation type="submission" date="2021-08" db="EMBL/GenBank/DDBJ databases">
        <authorList>
            <person name="Peeters C."/>
        </authorList>
    </citation>
    <scope>NUCLEOTIDE SEQUENCE [LARGE SCALE GENOMIC DNA]</scope>
    <source>
        <strain evidence="1 2">LMG 23992</strain>
    </source>
</reference>
<comment type="caution">
    <text evidence="1">The sequence shown here is derived from an EMBL/GenBank/DDBJ whole genome shotgun (WGS) entry which is preliminary data.</text>
</comment>
<organism evidence="1 2">
    <name type="scientific">Cupriavidus laharis</name>
    <dbReference type="NCBI Taxonomy" id="151654"/>
    <lineage>
        <taxon>Bacteria</taxon>
        <taxon>Pseudomonadati</taxon>
        <taxon>Pseudomonadota</taxon>
        <taxon>Betaproteobacteria</taxon>
        <taxon>Burkholderiales</taxon>
        <taxon>Burkholderiaceae</taxon>
        <taxon>Cupriavidus</taxon>
    </lineage>
</organism>
<proteinExistence type="predicted"/>
<accession>A0ABN7Y5R3</accession>